<feature type="compositionally biased region" description="Basic and acidic residues" evidence="1">
    <location>
        <begin position="26"/>
        <end position="40"/>
    </location>
</feature>
<evidence type="ECO:0000313" key="3">
    <source>
        <dbReference type="Proteomes" id="UP001432146"/>
    </source>
</evidence>
<feature type="region of interest" description="Disordered" evidence="1">
    <location>
        <begin position="26"/>
        <end position="51"/>
    </location>
</feature>
<evidence type="ECO:0000256" key="1">
    <source>
        <dbReference type="SAM" id="MobiDB-lite"/>
    </source>
</evidence>
<dbReference type="Proteomes" id="UP001432146">
    <property type="component" value="Unassembled WGS sequence"/>
</dbReference>
<dbReference type="AlphaFoldDB" id="A0AAW0ZEI5"/>
<organism evidence="2 3">
    <name type="scientific">Tetragonisca angustula</name>
    <dbReference type="NCBI Taxonomy" id="166442"/>
    <lineage>
        <taxon>Eukaryota</taxon>
        <taxon>Metazoa</taxon>
        <taxon>Ecdysozoa</taxon>
        <taxon>Arthropoda</taxon>
        <taxon>Hexapoda</taxon>
        <taxon>Insecta</taxon>
        <taxon>Pterygota</taxon>
        <taxon>Neoptera</taxon>
        <taxon>Endopterygota</taxon>
        <taxon>Hymenoptera</taxon>
        <taxon>Apocrita</taxon>
        <taxon>Aculeata</taxon>
        <taxon>Apoidea</taxon>
        <taxon>Anthophila</taxon>
        <taxon>Apidae</taxon>
        <taxon>Tetragonisca</taxon>
    </lineage>
</organism>
<protein>
    <submittedName>
        <fullName evidence="2">Uncharacterized protein</fullName>
    </submittedName>
</protein>
<comment type="caution">
    <text evidence="2">The sequence shown here is derived from an EMBL/GenBank/DDBJ whole genome shotgun (WGS) entry which is preliminary data.</text>
</comment>
<evidence type="ECO:0000313" key="2">
    <source>
        <dbReference type="EMBL" id="KAK9295699.1"/>
    </source>
</evidence>
<reference evidence="2 3" key="1">
    <citation type="submission" date="2024-05" db="EMBL/GenBank/DDBJ databases">
        <title>The nuclear and mitochondrial genome assemblies of Tetragonisca angustula (Apidae: Meliponini), a tiny yet remarkable pollinator in the Neotropics.</title>
        <authorList>
            <person name="Ferrari R."/>
            <person name="Ricardo P.C."/>
            <person name="Dias F.C."/>
            <person name="Araujo N.S."/>
            <person name="Soares D.O."/>
            <person name="Zhou Q.-S."/>
            <person name="Zhu C.-D."/>
            <person name="Coutinho L."/>
            <person name="Airas M.C."/>
            <person name="Batista T.M."/>
        </authorList>
    </citation>
    <scope>NUCLEOTIDE SEQUENCE [LARGE SCALE GENOMIC DNA]</scope>
    <source>
        <strain evidence="2">ASF017062</strain>
        <tissue evidence="2">Abdomen</tissue>
    </source>
</reference>
<gene>
    <name evidence="2" type="ORF">QLX08_010041</name>
</gene>
<proteinExistence type="predicted"/>
<keyword evidence="3" id="KW-1185">Reference proteome</keyword>
<name>A0AAW0ZEI5_9HYME</name>
<dbReference type="EMBL" id="JAWNGG020000244">
    <property type="protein sequence ID" value="KAK9295699.1"/>
    <property type="molecule type" value="Genomic_DNA"/>
</dbReference>
<sequence length="146" mass="16279">MRFNPERPAADSAGLTAEWRELMADARHVERESEMERNGEKGNSWDSWCSGTDEGNTKNSYAISVTASPAIANCCVNKSEGERYGSENSENPSVRVVNVAAVKFRGDSRNSNWRTKRRKILNAGIQIARDDSLSLRRSAITERVTL</sequence>
<accession>A0AAW0ZEI5</accession>